<gene>
    <name evidence="2" type="ORF">VFH_IV153400</name>
</gene>
<feature type="region of interest" description="Disordered" evidence="1">
    <location>
        <begin position="1"/>
        <end position="21"/>
    </location>
</feature>
<proteinExistence type="predicted"/>
<protein>
    <submittedName>
        <fullName evidence="2">Uncharacterized protein</fullName>
    </submittedName>
</protein>
<evidence type="ECO:0000313" key="2">
    <source>
        <dbReference type="EMBL" id="CAI8609850.1"/>
    </source>
</evidence>
<name>A0AAV1AH24_VICFA</name>
<dbReference type="AlphaFoldDB" id="A0AAV1AH24"/>
<feature type="compositionally biased region" description="Polar residues" evidence="1">
    <location>
        <begin position="1"/>
        <end position="16"/>
    </location>
</feature>
<dbReference type="EMBL" id="OX451739">
    <property type="protein sequence ID" value="CAI8609850.1"/>
    <property type="molecule type" value="Genomic_DNA"/>
</dbReference>
<accession>A0AAV1AH24</accession>
<reference evidence="2 3" key="1">
    <citation type="submission" date="2023-01" db="EMBL/GenBank/DDBJ databases">
        <authorList>
            <person name="Kreplak J."/>
        </authorList>
    </citation>
    <scope>NUCLEOTIDE SEQUENCE [LARGE SCALE GENOMIC DNA]</scope>
</reference>
<organism evidence="2 3">
    <name type="scientific">Vicia faba</name>
    <name type="common">Broad bean</name>
    <name type="synonym">Faba vulgaris</name>
    <dbReference type="NCBI Taxonomy" id="3906"/>
    <lineage>
        <taxon>Eukaryota</taxon>
        <taxon>Viridiplantae</taxon>
        <taxon>Streptophyta</taxon>
        <taxon>Embryophyta</taxon>
        <taxon>Tracheophyta</taxon>
        <taxon>Spermatophyta</taxon>
        <taxon>Magnoliopsida</taxon>
        <taxon>eudicotyledons</taxon>
        <taxon>Gunneridae</taxon>
        <taxon>Pentapetalae</taxon>
        <taxon>rosids</taxon>
        <taxon>fabids</taxon>
        <taxon>Fabales</taxon>
        <taxon>Fabaceae</taxon>
        <taxon>Papilionoideae</taxon>
        <taxon>50 kb inversion clade</taxon>
        <taxon>NPAAA clade</taxon>
        <taxon>Hologalegina</taxon>
        <taxon>IRL clade</taxon>
        <taxon>Fabeae</taxon>
        <taxon>Vicia</taxon>
    </lineage>
</organism>
<sequence length="168" mass="18191">MIVTLTQPASQESSSFPADIPGILPGNSVNWDTQRLHATQHACSAWFPKNNVTWGNSEAPSLFFLNTVAQHNSDQHDGTFSISLSSFKHLNLCLNLLLIRLNLPLDATLCFVLPVISSLLHSVHTQAPPCQIHTPPSPPPFISSSHSIRPSSTLNSFADSSSPCLVRG</sequence>
<evidence type="ECO:0000256" key="1">
    <source>
        <dbReference type="SAM" id="MobiDB-lite"/>
    </source>
</evidence>
<dbReference type="Proteomes" id="UP001157006">
    <property type="component" value="Chromosome 4"/>
</dbReference>
<keyword evidence="3" id="KW-1185">Reference proteome</keyword>
<evidence type="ECO:0000313" key="3">
    <source>
        <dbReference type="Proteomes" id="UP001157006"/>
    </source>
</evidence>